<keyword evidence="2" id="KW-1185">Reference proteome</keyword>
<organism evidence="1 2">
    <name type="scientific">Paracoccus methylarcula</name>
    <dbReference type="NCBI Taxonomy" id="72022"/>
    <lineage>
        <taxon>Bacteria</taxon>
        <taxon>Pseudomonadati</taxon>
        <taxon>Pseudomonadota</taxon>
        <taxon>Alphaproteobacteria</taxon>
        <taxon>Rhodobacterales</taxon>
        <taxon>Paracoccaceae</taxon>
        <taxon>Paracoccus</taxon>
    </lineage>
</organism>
<dbReference type="PIRSF" id="PIRSF034285">
    <property type="entry name" value="UCP034285"/>
    <property type="match status" value="1"/>
</dbReference>
<accession>A0A422QYG5</accession>
<dbReference type="InterPro" id="IPR027417">
    <property type="entry name" value="P-loop_NTPase"/>
</dbReference>
<gene>
    <name evidence="1" type="ORF">A7A09_008690</name>
</gene>
<sequence length="261" mass="27849">MSSPQNIDALRQRIASRECLSPIRRPVLSLGPDRLDAAFADNGLSTGALHEIVPTASGDLAAGIGFGACLLTRIACLRPGFVLWALPADRGRRGGAAYPLGLTALGLDPAHLIQVEACKGTDILWTLEEGLGHPALSAVIGVLPERDRSYDFTASRRLAMRAARQGVTALILRGKTHPAMSTAAETRWSVGAMPNAPAQHAGPVGAPRWRIELTKCRKGTPGQWEVEWDHETLSFRFPAPLADRAPAWAHGTYGSGWAKAS</sequence>
<dbReference type="OrthoDB" id="7630980at2"/>
<evidence type="ECO:0000313" key="2">
    <source>
        <dbReference type="Proteomes" id="UP000238137"/>
    </source>
</evidence>
<proteinExistence type="predicted"/>
<reference evidence="1" key="1">
    <citation type="submission" date="2018-05" db="EMBL/GenBank/DDBJ databases">
        <title>Reclassification of Methylarcula marina and Methylarcula terricola as Paracoccus methylarcula sp.nov., comb.nov. and Paracoccus terricola comb.nov.</title>
        <authorList>
            <person name="Shmareva M.N."/>
            <person name="Doronina N.V."/>
            <person name="Vasilenko O.V."/>
            <person name="Tarlachkov S.V."/>
            <person name="Trotsenko Y.A."/>
        </authorList>
    </citation>
    <scope>NUCLEOTIDE SEQUENCE [LARGE SCALE GENOMIC DNA]</scope>
    <source>
        <strain evidence="1">VKM B-2159</strain>
    </source>
</reference>
<protein>
    <submittedName>
        <fullName evidence="1">Inducible mutagenesis protein A</fullName>
    </submittedName>
</protein>
<evidence type="ECO:0000313" key="1">
    <source>
        <dbReference type="EMBL" id="RNF35038.1"/>
    </source>
</evidence>
<dbReference type="SUPFAM" id="SSF52540">
    <property type="entry name" value="P-loop containing nucleoside triphosphate hydrolases"/>
    <property type="match status" value="1"/>
</dbReference>
<dbReference type="AlphaFoldDB" id="A0A422QYG5"/>
<name>A0A422QYG5_9RHOB</name>
<dbReference type="Gene3D" id="3.40.50.300">
    <property type="entry name" value="P-loop containing nucleotide triphosphate hydrolases"/>
    <property type="match status" value="1"/>
</dbReference>
<dbReference type="Proteomes" id="UP000238137">
    <property type="component" value="Unassembled WGS sequence"/>
</dbReference>
<dbReference type="RefSeq" id="WP_106691014.1">
    <property type="nucleotide sequence ID" value="NZ_PXNQ02000004.1"/>
</dbReference>
<comment type="caution">
    <text evidence="1">The sequence shown here is derived from an EMBL/GenBank/DDBJ whole genome shotgun (WGS) entry which is preliminary data.</text>
</comment>
<dbReference type="InterPro" id="IPR017026">
    <property type="entry name" value="ImuA"/>
</dbReference>
<dbReference type="EMBL" id="PXNQ02000004">
    <property type="protein sequence ID" value="RNF35038.1"/>
    <property type="molecule type" value="Genomic_DNA"/>
</dbReference>